<dbReference type="CDD" id="cd05930">
    <property type="entry name" value="A_NRPS"/>
    <property type="match status" value="2"/>
</dbReference>
<evidence type="ECO:0000313" key="8">
    <source>
        <dbReference type="EMBL" id="GAP91098.2"/>
    </source>
</evidence>
<dbReference type="NCBIfam" id="TIGR01733">
    <property type="entry name" value="AA-adenyl-dom"/>
    <property type="match status" value="3"/>
</dbReference>
<dbReference type="CDD" id="cd19545">
    <property type="entry name" value="FUM14_C_NRPS-like"/>
    <property type="match status" value="1"/>
</dbReference>
<dbReference type="PROSITE" id="PS00455">
    <property type="entry name" value="AMP_BINDING"/>
    <property type="match status" value="4"/>
</dbReference>
<dbReference type="InterPro" id="IPR023213">
    <property type="entry name" value="CAT-like_dom_sf"/>
</dbReference>
<dbReference type="Gene3D" id="3.40.50.150">
    <property type="entry name" value="Vaccinia Virus protein VP39"/>
    <property type="match status" value="1"/>
</dbReference>
<dbReference type="Proteomes" id="UP000054516">
    <property type="component" value="Unassembled WGS sequence"/>
</dbReference>
<dbReference type="InterPro" id="IPR009081">
    <property type="entry name" value="PP-bd_ACP"/>
</dbReference>
<organism evidence="8">
    <name type="scientific">Rosellinia necatrix</name>
    <name type="common">White root-rot fungus</name>
    <dbReference type="NCBI Taxonomy" id="77044"/>
    <lineage>
        <taxon>Eukaryota</taxon>
        <taxon>Fungi</taxon>
        <taxon>Dikarya</taxon>
        <taxon>Ascomycota</taxon>
        <taxon>Pezizomycotina</taxon>
        <taxon>Sordariomycetes</taxon>
        <taxon>Xylariomycetidae</taxon>
        <taxon>Xylariales</taxon>
        <taxon>Xylariaceae</taxon>
        <taxon>Rosellinia</taxon>
    </lineage>
</organism>
<evidence type="ECO:0000256" key="5">
    <source>
        <dbReference type="ARBA" id="ARBA00023026"/>
    </source>
</evidence>
<dbReference type="FunFam" id="1.10.1200.10:FF:000005">
    <property type="entry name" value="Nonribosomal peptide synthetase 1"/>
    <property type="match status" value="4"/>
</dbReference>
<keyword evidence="2" id="KW-0597">Phosphoprotein</keyword>
<evidence type="ECO:0000256" key="1">
    <source>
        <dbReference type="ARBA" id="ARBA00022450"/>
    </source>
</evidence>
<dbReference type="GO" id="GO:0044550">
    <property type="term" value="P:secondary metabolite biosynthetic process"/>
    <property type="evidence" value="ECO:0007669"/>
    <property type="project" value="TreeGrafter"/>
</dbReference>
<dbReference type="EMBL" id="DF977460">
    <property type="protein sequence ID" value="GAP91098.2"/>
    <property type="molecule type" value="Genomic_DNA"/>
</dbReference>
<keyword evidence="1" id="KW-0596">Phosphopantetheine</keyword>
<dbReference type="OrthoDB" id="416786at2759"/>
<dbReference type="Pfam" id="PF00550">
    <property type="entry name" value="PP-binding"/>
    <property type="match status" value="4"/>
</dbReference>
<dbReference type="CDD" id="cd19531">
    <property type="entry name" value="LCL_NRPS-like"/>
    <property type="match status" value="2"/>
</dbReference>
<evidence type="ECO:0000313" key="9">
    <source>
        <dbReference type="Proteomes" id="UP000054516"/>
    </source>
</evidence>
<dbReference type="Gene3D" id="3.40.50.12780">
    <property type="entry name" value="N-terminal domain of ligase-like"/>
    <property type="match status" value="3"/>
</dbReference>
<dbReference type="InterPro" id="IPR029063">
    <property type="entry name" value="SAM-dependent_MTases_sf"/>
</dbReference>
<dbReference type="Gene3D" id="3.30.559.10">
    <property type="entry name" value="Chloramphenicol acetyltransferase-like domain"/>
    <property type="match status" value="4"/>
</dbReference>
<dbReference type="GO" id="GO:0005737">
    <property type="term" value="C:cytoplasm"/>
    <property type="evidence" value="ECO:0007669"/>
    <property type="project" value="TreeGrafter"/>
</dbReference>
<dbReference type="GO" id="GO:0031177">
    <property type="term" value="F:phosphopantetheine binding"/>
    <property type="evidence" value="ECO:0007669"/>
    <property type="project" value="InterPro"/>
</dbReference>
<dbReference type="InterPro" id="IPR020806">
    <property type="entry name" value="PKS_PP-bd"/>
</dbReference>
<dbReference type="Pfam" id="PF13193">
    <property type="entry name" value="AMP-binding_C"/>
    <property type="match status" value="1"/>
</dbReference>
<dbReference type="CDD" id="cd05918">
    <property type="entry name" value="A_NRPS_SidN3_like"/>
    <property type="match status" value="2"/>
</dbReference>
<name>A0A1W2TRH7_ROSNE</name>
<dbReference type="FunFam" id="3.30.300.30:FF:000084">
    <property type="entry name" value="Enniatin synthase"/>
    <property type="match status" value="1"/>
</dbReference>
<accession>A0A1W2TRH7</accession>
<dbReference type="PANTHER" id="PTHR45527:SF3">
    <property type="entry name" value="SIDEROPHORE SYNTHETASE (EUROFUNG)"/>
    <property type="match status" value="1"/>
</dbReference>
<dbReference type="SUPFAM" id="SSF47336">
    <property type="entry name" value="ACP-like"/>
    <property type="match status" value="4"/>
</dbReference>
<dbReference type="FunFam" id="3.40.50.980:FF:000001">
    <property type="entry name" value="Non-ribosomal peptide synthetase"/>
    <property type="match status" value="1"/>
</dbReference>
<dbReference type="SUPFAM" id="SSF53335">
    <property type="entry name" value="S-adenosyl-L-methionine-dependent methyltransferases"/>
    <property type="match status" value="1"/>
</dbReference>
<dbReference type="FunFam" id="3.30.300.30:FF:000015">
    <property type="entry name" value="Nonribosomal peptide synthase SidD"/>
    <property type="match status" value="3"/>
</dbReference>
<evidence type="ECO:0000256" key="3">
    <source>
        <dbReference type="ARBA" id="ARBA00022598"/>
    </source>
</evidence>
<dbReference type="Gene3D" id="3.30.300.30">
    <property type="match status" value="5"/>
</dbReference>
<feature type="domain" description="Carrier" evidence="7">
    <location>
        <begin position="4468"/>
        <end position="4544"/>
    </location>
</feature>
<dbReference type="Pfam" id="PF00501">
    <property type="entry name" value="AMP-binding"/>
    <property type="match status" value="5"/>
</dbReference>
<feature type="domain" description="Carrier" evidence="7">
    <location>
        <begin position="1920"/>
        <end position="1996"/>
    </location>
</feature>
<dbReference type="STRING" id="77044.A0A1W2TRH7"/>
<reference evidence="8" key="1">
    <citation type="submission" date="2016-03" db="EMBL/GenBank/DDBJ databases">
        <title>Draft genome sequence of Rosellinia necatrix.</title>
        <authorList>
            <person name="Kanematsu S."/>
        </authorList>
    </citation>
    <scope>NUCLEOTIDE SEQUENCE [LARGE SCALE GENOMIC DNA]</scope>
    <source>
        <strain evidence="8">W97</strain>
    </source>
</reference>
<dbReference type="InterPro" id="IPR036736">
    <property type="entry name" value="ACP-like_sf"/>
</dbReference>
<dbReference type="InterPro" id="IPR042099">
    <property type="entry name" value="ANL_N_sf"/>
</dbReference>
<evidence type="ECO:0000256" key="6">
    <source>
        <dbReference type="ARBA" id="ARBA00029454"/>
    </source>
</evidence>
<sequence>MRNENLGLWVVHQMFFQPELWLDSVVSKNTENYHGEVLCIEQPDSKFGSFPSILEAKSRDFRTSRIAYWKNALEDYESSPFPALPVSAQAHPTNETIEHRFSCRHGGLAETVTQTALALAISWTTGSEDIVFGIDAVTKDGPGISSAKVMPLRIKTRLDQQVVDYVKDVESQVAEMARFASLNMEDIASSCPGARRACSFQTLLVVRSLRNSNGMTIRYKEPVDTKCALVLEMYHIAEHDMVRATFDSRIIKPWLVKKLLERLEFAIYQISSTHPGQTISDLSLMTSEDLDQIWQWNSTVPSAAESCITDIIRQRSLEQPNSPAIHAWDGEISYGELNRLTNILALLLVESGVKPEVFVPLCFEKSKWVTVAILSVLKAGGAFVLLDPSLPELRLRSMINQVNPMLALSSPLQLSLTKRLVPNTMKVDSSLFPYNKDIDFHQAIDLSSAAYVMFTSGSTGTPKGAIMTNRNVASVAQQTMPLNFTKDSRVYDFVSYSFGPSLLNMLPTLAVGGCVCVPSEKDRKNNLASSLTSLRATHVWLTPSIAETLSPDQVPTLKMMGFGGEPLRAQDVLPWWGRIEVRNGYGASECSTLISIKSDASTPEEACQIGHGVGITPWVVDPEDHSKLVPIGSVGELLVEGPHVGRGYLGEPQKTTDCFIEDPEFLKQGSAKWPGRRARLYKTGDLVRYDEHGSLTCLGRKDVQVKIRGQRVELGEVEFQLKKVLPEASQLAAEVVVPQGGTGDPVLAAFLLTEHVIRDENNTIEAGSIQATLFPIPEEDEKALLSRLPRFMVPTVFLALSKIPLTATGKTNRRELRNIGSLFSIQRLAEMQTATQAGKRKPSTPMQQQIQAIWATVLNLDPRKIGLDDNFFKLGGNSISAVKVVGEARKANIQILVQDMFDQPELHALSSRARRGEGLQAEIVVPFALLDRKTDISALVDDVSTQCRVGTSDIQDIYPCSPLQEGLFALAIKHPGDYVMQLVVDLSCEVDVNRFRAAWLKVVFNTAVLRSRTIQADDIGLLQVVLNEDIEWTMTSDFHRYLEADRERVMQLGEPLTRYAIIHDDAGIPRSFVWTVHHAIYDGWMVPLIVDMVVRAYHGEELDQAPQFQTFIHYIQSRDREEMEVYWKQALEGFTSTPFPSLSQSINEPPLSCVAERQISLRTTHSEFTESTVLRAAWALVAGRMTNSDDVIFGVTVSGRSTPVPGIDRMSGPVIATVPLRTRLSGTQRVSDYLKNAQRQATDMIPYEQMGLQHIAKLSPEARQATKFQTLLLVQPEKNTTIYNEIGKWQFGDDQERWFNTYALTLEVYLDQDDPGKAIITAFFDSRAIESAMVQRLLMCLEHVIHQLERAHPGQLLDEIEILTPTDREEIWDWNHSLPLPIECCAHSIVEERARLQPSVPAICAWDGELTYGTLNQLAERLAVHLHVDLGIAPGSLVPLCFEKSMWMAVAMLAVLKAGGAFVNLDTSLPDSRLQSIVQQVNITLIMSSVSNRTRCLQLCPRVTVVDWAHLSNLSDPVEGSLPTVSASSLAYVIFTSGSTGSPKGVMISHENIASAAHYQCETYGLSTHTRMYDFASYGFDPCISNVLFTLYAGGCLCVPNEKDRKNDLARSMESFRANTIELTPSVAQLLDPPSVPSLELLVFGGEAVRDKDVEAWWGKVRCSNTYGPSECTPTATFNVNAPRIQDATQIGKGVGVVTWVVDPNNHNVLQASGFVGELLLEGPVVGQGYLNDEVKTAQAFIEDPAWLLQGSTNRPGRHGRLYKTGDLVQYKQGGGLTFVGRKDSQVKIHGQRLELSEVEYCVHACKVGGAKQVVAEVFVPEGSTSGPILAAFCQVDGIDERGSEVHLGAQLLSISKDASDRLASSLPSYMIPSVFFSISELPMTPAGKLDRKRLCLIGESFSSQEIAKWKTVESGPKKQPTSELEFQMRRIWAHTLNVDIEVIGLDDSFFQLGGDSLTAMHVVAQARKAGIELSVADIFEHRQLGLVAGQCNSSPEVVLKGIPRIKRIGPVPQSFAQERLYFLYQLHPNLTWYHMLYSIRLEGELQIDALTTAFLALERRHETLRTTFISQNGINLQSVKPFQQHNFDIIDLSPNKEHELQEKLKGFQMTPFKLETEPGWRVCIIKLGPKKHVLSIVMHHIIADGWSVDILRTELATFYAAALRGGDPLSYIDPLPIQYRDYSVWQREDNQQASQHERQLEYWLTQLQTSRPAEMLCDKPRPTTLSGEAGVEHIRIEGSLYLALMRFCNEQQVTPFIVLLAAFRATHFRLTNQGDATIGCPNANRDRWEQRNILGFFVNMQCFRIKIQDHSFQDLVDQVRKVATASMANQDVPFEKLVAKLGRDRDLSRNPLVQIIFALHGQRNLNHFTLEGLKAETIASPSDSRFDLEFHLYQEDEALDGGIVYSTQLFNAETISNMLFIFKHMLAECFSDPGMAIPSVPLLTNAGRAALNDRGLIKIHQTDYPRDSDVVTVFRQQALANPERIAVKDPELNLTYAQLDQKSELVAQWLSQRSLPEESPVGVFAGRSCHTIIAILGILKAGLAYLPFDIRIPPGRMQTILKSVPGCKLVLCGVDTPAIDSLDNIELIPITKALEPRNQACETTVKHLSPFNLAYVMFTSGSTGQPKGVMIEHRSILRLTRDNALVAEVPEPMTIGHMSNLGFDPSVWEIFIALTNGGSLVCISTDALSEYTSISTLFKEEEIQATFITPGLMKQYLSHLQRYMRNGKVVNGYGPTENTTYSTIYCALDGEDFPNGVPIGQAFDNSGAYVMDHMQRLVPMGVIGELVVTGDGLARGYTNPQLNTDRFVTITVDGQAVRAYRTGDYARCRLQDGKFEFFGRVDGQTKIQSHRVEIGEIEHCLRRHDSVHDAVVVLQENPENKAQLTGFVTIREGSTRDSIESTHIGLWEDSFNNETYAPIHKIQSETLGRDFIGWDSMYDGSSIDRGQMNEWLDETIDALLNGQIPGDVLEIGTGSGMILFNLGEGLRSYIGLDPSQQAVDFITNASCHVPELAGKVRMFKAGAAELRQLEGPMSPNLVIMNSVAQYFPGQEYLFNIIEDVLRLDTVETIFFGDLRSHALHKEFLASRALFMLGHNANAGDVKRMMGKMEEVELEFLVGPAFFTGMKDRLPELIEHVEILPKRMRATNELSCYRYAAVLHAKPRGKHTSQVTHQIPEDGWSDFMAMNLDQTSLTELLQRQSGQGAIAISNIPHIKTIFERYLVEAVSGDGTSRFDDPGWLNSVRQKSKACPALSAVDLINIAQKAGYRVEISWARQYSQRGGLDAVFHRYRPENGKRVMFQFPTDHSDRRLQAMSSKPLKQQMSRTIQRELRDLLQANLPLYMIPQQITVLDEIPLNENGKIDRKALSNRRQIDTFRGPVRQPTTRPERQLQAIWAKVLNVNPTAFGVDDSFFQLGGNSIAAMKVVSEARAAGLQMVVADMFRWPQLRQLAEQASTLRNTDNSPAFIPRIESAGPVEQSFSQQQLWFMEQLYPGLTWYLMPHASRIRGPLRLDSLKAALLAIESRHETLRTTFSITDDNVSIQEVHPMNSQDLRIVDIQSGEESSIEKALEADHNTTFDLSKEAGWRVTVFRLGQEDHVLSVVMHHIISDGWSVSVLCNELTACYSASVRGHDPLSRLSPLPIQYKDYSVWQKNLQKETEDKQLEYWVKKLETSRPAELLCDKVRPPILSGRAGTERFKIEGRLYDRLQSFCAQYHVTPYIILLTVFRLTHYYLTGQTDATIGTPFANREQYEVKDLIGFFVNMQCLRIVIEDDNTFEGLIRQVQSVVTESLANKDVPFLSIVSKLQKPRDLSRNPLFQLLFAVNSQSNIGKLELEGVDTEIIEGNNTSICDIEFHIYQDEFSLRGEILYSTDLFVRETISNVIFMFENLLEQGIGNPETSLTDMLYLTDKGHDKLEEMGLLEPQHIAYPRESSIIDLFRSQVAESSSKVAVEDSIRKLTFFELDALSDKLAAWLSTHSLEPESLVGVFSSRSCLTIVAFLGILKAGHAYVPFDVNTPKGRVESIISSISGDTIVLVGEDIQPPSIERQGVQFHAITDVLNWRPQSDVAIRSKSRHHAPSALSLAYVMFTSGSTGKPKGVMVPHRGIVRLVKQSTMAKYLPPEGANMAHLTNIAFDVSSWEIYGALLNGGTIICIDHMMLLEQEHLSNLFISHGVQSAIFTPALLKQTLLQSPTAISILDSLFVAGERADGRDLCTARKLMQQNSPGAKVINAYGPTENSVISTLYCLTENETFPNSVPIGRSISNSGAYVLDPRQRLVPLGAVGELVVTGDGLARGYTDPLRNFDRFVKITINGVQMDAYRTGDYVRARPSDGLLEYFGRVDGQVKIRGYRVELGEIEHAICDHGSVGEAAVVLQMGTDGEMCLIGFITASAKATKGLDKNSGMRIMQKVKDEVFNKLRAILPQYMVPNSITVLEKLPINENGKIDRRALTNMSAAPSRDGKTTLRSPSSEMERRLQQIWARVLQIDEKTIGLDDSFFQLGGHSITAMKVAAEARKIGIRLAVADIFLCETLEDLAACKSDGDDKITTENLKTVYSIDSKVKSKLLQEVEKIEGGPYVQNVEDILPLTSFQEKFVVEGISNAQVCNYFYLDLGDHLDIERFERSCEMAIEKIPMFRACFLKLSGSFWRVTLRTLDQPLRVVMVEEDLETSYRTLCLQDVSSFLHVQPTFALTILRHKSQGLRLVIRMSHGQYDGFSLPLIVESLFAQYQNKPILEGPSFSEFLSYSSTKSQQSSQYWRKLLEGSDLTTLNHVQPGLLARCLQDPQPRGIQVSADTEPLQLPGGATYATLASAAWAVLLSCITGNKEVVYGHLVSGRNSAIDGIEQMIGAFVNIIPVRVNLSTSSTSKELLGHVQDQFVKLGEADSLGFKDIMRNCTNWKNCEDFDFMIQHQNVDENPDFRVAGVETKLQYFQHPNGLPPWKVFMMSYPQGRRLHVKLSTDSHLMNPTTAQILVDKVMMIMERMATDAGICLSSCTNEVLSDLF</sequence>
<dbReference type="PROSITE" id="PS50075">
    <property type="entry name" value="CARRIER"/>
    <property type="match status" value="4"/>
</dbReference>
<protein>
    <submittedName>
        <fullName evidence="8">Putative non-ribosomal peptide synthetase</fullName>
    </submittedName>
</protein>
<dbReference type="SUPFAM" id="SSF52777">
    <property type="entry name" value="CoA-dependent acyltransferases"/>
    <property type="match status" value="9"/>
</dbReference>
<dbReference type="PANTHER" id="PTHR45527">
    <property type="entry name" value="NONRIBOSOMAL PEPTIDE SYNTHETASE"/>
    <property type="match status" value="1"/>
</dbReference>
<dbReference type="InterPro" id="IPR010071">
    <property type="entry name" value="AA_adenyl_dom"/>
</dbReference>
<gene>
    <name evidence="8" type="ORF">SAMD00023353_1501660</name>
</gene>
<keyword evidence="4" id="KW-0677">Repeat</keyword>
<dbReference type="InterPro" id="IPR025110">
    <property type="entry name" value="AMP-bd_C"/>
</dbReference>
<proteinExistence type="inferred from homology"/>
<evidence type="ECO:0000256" key="4">
    <source>
        <dbReference type="ARBA" id="ARBA00022737"/>
    </source>
</evidence>
<dbReference type="InterPro" id="IPR001242">
    <property type="entry name" value="Condensation_dom"/>
</dbReference>
<feature type="domain" description="Carrier" evidence="7">
    <location>
        <begin position="841"/>
        <end position="917"/>
    </location>
</feature>
<dbReference type="Gene3D" id="2.30.38.10">
    <property type="entry name" value="Luciferase, Domain 3"/>
    <property type="match status" value="1"/>
</dbReference>
<dbReference type="InterPro" id="IPR020845">
    <property type="entry name" value="AMP-binding_CS"/>
</dbReference>
<dbReference type="InterPro" id="IPR006162">
    <property type="entry name" value="Ppantetheine_attach_site"/>
</dbReference>
<dbReference type="CDD" id="cd19542">
    <property type="entry name" value="CT_NRPS-like"/>
    <property type="match status" value="1"/>
</dbReference>
<dbReference type="SMART" id="SM00823">
    <property type="entry name" value="PKS_PP"/>
    <property type="match status" value="4"/>
</dbReference>
<keyword evidence="3" id="KW-0436">Ligase</keyword>
<dbReference type="Gene3D" id="3.40.50.980">
    <property type="match status" value="4"/>
</dbReference>
<dbReference type="Gene3D" id="1.10.1200.10">
    <property type="entry name" value="ACP-like"/>
    <property type="match status" value="4"/>
</dbReference>
<keyword evidence="5" id="KW-0843">Virulence</keyword>
<evidence type="ECO:0000259" key="7">
    <source>
        <dbReference type="PROSITE" id="PS50075"/>
    </source>
</evidence>
<dbReference type="FunFam" id="3.30.559.30:FF:000003">
    <property type="entry name" value="Nonribosomal peptide synthase SidD"/>
    <property type="match status" value="1"/>
</dbReference>
<dbReference type="GO" id="GO:0043041">
    <property type="term" value="P:amino acid activation for nonribosomal peptide biosynthetic process"/>
    <property type="evidence" value="ECO:0007669"/>
    <property type="project" value="TreeGrafter"/>
</dbReference>
<dbReference type="InterPro" id="IPR045851">
    <property type="entry name" value="AMP-bd_C_sf"/>
</dbReference>
<dbReference type="NCBIfam" id="NF003417">
    <property type="entry name" value="PRK04813.1"/>
    <property type="match status" value="6"/>
</dbReference>
<dbReference type="GO" id="GO:0016874">
    <property type="term" value="F:ligase activity"/>
    <property type="evidence" value="ECO:0007669"/>
    <property type="project" value="UniProtKB-KW"/>
</dbReference>
<dbReference type="FunFam" id="3.40.50.12780:FF:000014">
    <property type="entry name" value="Nonribosomal peptide synthetase 1"/>
    <property type="match status" value="1"/>
</dbReference>
<dbReference type="SUPFAM" id="SSF56801">
    <property type="entry name" value="Acetyl-CoA synthetase-like"/>
    <property type="match status" value="4"/>
</dbReference>
<evidence type="ECO:0000256" key="2">
    <source>
        <dbReference type="ARBA" id="ARBA00022553"/>
    </source>
</evidence>
<dbReference type="Gene3D" id="3.30.559.30">
    <property type="entry name" value="Nonribosomal peptide synthetase, condensation domain"/>
    <property type="match status" value="5"/>
</dbReference>
<comment type="similarity">
    <text evidence="6">Belongs to the NRP synthetase family.</text>
</comment>
<dbReference type="Pfam" id="PF00668">
    <property type="entry name" value="Condensation"/>
    <property type="match status" value="4"/>
</dbReference>
<feature type="domain" description="Carrier" evidence="7">
    <location>
        <begin position="3382"/>
        <end position="3458"/>
    </location>
</feature>
<keyword evidence="9" id="KW-1185">Reference proteome</keyword>
<dbReference type="InterPro" id="IPR000873">
    <property type="entry name" value="AMP-dep_synth/lig_dom"/>
</dbReference>
<dbReference type="PROSITE" id="PS00012">
    <property type="entry name" value="PHOSPHOPANTETHEINE"/>
    <property type="match status" value="4"/>
</dbReference>